<evidence type="ECO:0000313" key="1">
    <source>
        <dbReference type="EMBL" id="KAJ7565600.1"/>
    </source>
</evidence>
<name>A0ACC2EGT7_DIPCM</name>
<organism evidence="1 2">
    <name type="scientific">Diphasiastrum complanatum</name>
    <name type="common">Issler's clubmoss</name>
    <name type="synonym">Lycopodium complanatum</name>
    <dbReference type="NCBI Taxonomy" id="34168"/>
    <lineage>
        <taxon>Eukaryota</taxon>
        <taxon>Viridiplantae</taxon>
        <taxon>Streptophyta</taxon>
        <taxon>Embryophyta</taxon>
        <taxon>Tracheophyta</taxon>
        <taxon>Lycopodiopsida</taxon>
        <taxon>Lycopodiales</taxon>
        <taxon>Lycopodiaceae</taxon>
        <taxon>Lycopodioideae</taxon>
        <taxon>Diphasiastrum</taxon>
    </lineage>
</organism>
<protein>
    <submittedName>
        <fullName evidence="1">Uncharacterized protein</fullName>
    </submittedName>
</protein>
<reference evidence="2" key="1">
    <citation type="journal article" date="2024" name="Proc. Natl. Acad. Sci. U.S.A.">
        <title>Extraordinary preservation of gene collinearity over three hundred million years revealed in homosporous lycophytes.</title>
        <authorList>
            <person name="Li C."/>
            <person name="Wickell D."/>
            <person name="Kuo L.Y."/>
            <person name="Chen X."/>
            <person name="Nie B."/>
            <person name="Liao X."/>
            <person name="Peng D."/>
            <person name="Ji J."/>
            <person name="Jenkins J."/>
            <person name="Williams M."/>
            <person name="Shu S."/>
            <person name="Plott C."/>
            <person name="Barry K."/>
            <person name="Rajasekar S."/>
            <person name="Grimwood J."/>
            <person name="Han X."/>
            <person name="Sun S."/>
            <person name="Hou Z."/>
            <person name="He W."/>
            <person name="Dai G."/>
            <person name="Sun C."/>
            <person name="Schmutz J."/>
            <person name="Leebens-Mack J.H."/>
            <person name="Li F.W."/>
            <person name="Wang L."/>
        </authorList>
    </citation>
    <scope>NUCLEOTIDE SEQUENCE [LARGE SCALE GENOMIC DNA]</scope>
    <source>
        <strain evidence="2">cv. PW_Plant_1</strain>
    </source>
</reference>
<keyword evidence="2" id="KW-1185">Reference proteome</keyword>
<evidence type="ECO:0000313" key="2">
    <source>
        <dbReference type="Proteomes" id="UP001162992"/>
    </source>
</evidence>
<dbReference type="Proteomes" id="UP001162992">
    <property type="component" value="Chromosome 2"/>
</dbReference>
<comment type="caution">
    <text evidence="1">The sequence shown here is derived from an EMBL/GenBank/DDBJ whole genome shotgun (WGS) entry which is preliminary data.</text>
</comment>
<sequence length="409" mass="46192">MEVEWGAGLAAAFIVSWTAAAYCYWYVRWLPKGAPRLLASVPVFVAYSLLPLVFSRETHIIGVAFHFCIFLWLGSFKVLLLCCDRGPACDPWVSASFLRFAVVMSFPAHIRREGRVVKKHVQPTSSSWLHHVMEAETTSMLVVRSLLKLMLLAILLLRVLPFRDSLPQIAIYGVYTILLYLFATVVLETFAAIANSLFGLILEPQFDNPVAAASLEEFWARRWNLLVSDSIREVVYQPVLAALKDRTRKHVVKTSEEQPGNHSTAPNVALKQLKHRRSSNWVERSLTEGRHGLEKEEQNYGVAKFWAMLAAFFVSGLAHELLVYYMTLQLTGEMTAFFTVHGLATGLEAAWSSYAPETKPPMVIRRFLTLGFCFFTASCLFWPPLARGADLKVVSEMQRMVIPLAIYLL</sequence>
<accession>A0ACC2EGT7</accession>
<gene>
    <name evidence="1" type="ORF">O6H91_02G066300</name>
</gene>
<proteinExistence type="predicted"/>
<dbReference type="EMBL" id="CM055093">
    <property type="protein sequence ID" value="KAJ7565600.1"/>
    <property type="molecule type" value="Genomic_DNA"/>
</dbReference>